<accession>A0A3S2TUF4</accession>
<dbReference type="RefSeq" id="WP_127741733.1">
    <property type="nucleotide sequence ID" value="NZ_JARMUX010000021.1"/>
</dbReference>
<dbReference type="InterPro" id="IPR050908">
    <property type="entry name" value="SmbC-like"/>
</dbReference>
<dbReference type="PANTHER" id="PTHR40055:SF1">
    <property type="entry name" value="TRANSCRIPTIONAL REGULATOR YGIV-RELATED"/>
    <property type="match status" value="1"/>
</dbReference>
<dbReference type="EMBL" id="RZTZ01000016">
    <property type="protein sequence ID" value="RVT57603.1"/>
    <property type="molecule type" value="Genomic_DNA"/>
</dbReference>
<evidence type="ECO:0000313" key="3">
    <source>
        <dbReference type="Proteomes" id="UP000288024"/>
    </source>
</evidence>
<keyword evidence="3" id="KW-1185">Reference proteome</keyword>
<proteinExistence type="predicted"/>
<gene>
    <name evidence="2" type="ORF">EM808_24335</name>
</gene>
<dbReference type="Gene3D" id="3.20.80.10">
    <property type="entry name" value="Regulatory factor, effector binding domain"/>
    <property type="match status" value="1"/>
</dbReference>
<reference evidence="2 3" key="1">
    <citation type="submission" date="2019-01" db="EMBL/GenBank/DDBJ databases">
        <title>Bacillus sp. M5HDSG1-1, whole genome shotgun sequence.</title>
        <authorList>
            <person name="Tuo L."/>
        </authorList>
    </citation>
    <scope>NUCLEOTIDE SEQUENCE [LARGE SCALE GENOMIC DNA]</scope>
    <source>
        <strain evidence="2 3">M5HDSG1-1</strain>
    </source>
</reference>
<dbReference type="InterPro" id="IPR011256">
    <property type="entry name" value="Reg_factor_effector_dom_sf"/>
</dbReference>
<dbReference type="SUPFAM" id="SSF55136">
    <property type="entry name" value="Probable bacterial effector-binding domain"/>
    <property type="match status" value="1"/>
</dbReference>
<protein>
    <submittedName>
        <fullName evidence="2">DNA gyrase inhibitor</fullName>
    </submittedName>
</protein>
<dbReference type="Pfam" id="PF06445">
    <property type="entry name" value="GyrI-like"/>
    <property type="match status" value="1"/>
</dbReference>
<dbReference type="PANTHER" id="PTHR40055">
    <property type="entry name" value="TRANSCRIPTIONAL REGULATOR YGIV-RELATED"/>
    <property type="match status" value="1"/>
</dbReference>
<comment type="caution">
    <text evidence="2">The sequence shown here is derived from an EMBL/GenBank/DDBJ whole genome shotgun (WGS) entry which is preliminary data.</text>
</comment>
<sequence>MNPSIEIMPSCTVTYMRQIGPYGPENRRLMEKFKGWLDANNLLEQKSSIFGIAQDNPLLTAPEACRYDVCLIVPQGFITDDKEVKLRGMSGGKYAVFKITHTAEAVQRAWDEVFLVLDAFGFKLDKTRPVLERYSMELVERHYCELCVPVR</sequence>
<dbReference type="InterPro" id="IPR029442">
    <property type="entry name" value="GyrI-like"/>
</dbReference>
<dbReference type="Proteomes" id="UP000288024">
    <property type="component" value="Unassembled WGS sequence"/>
</dbReference>
<dbReference type="AlphaFoldDB" id="A0A3S2TUF4"/>
<evidence type="ECO:0000259" key="1">
    <source>
        <dbReference type="SMART" id="SM00871"/>
    </source>
</evidence>
<name>A0A3S2TUF4_9BACI</name>
<feature type="domain" description="AraC effector-binding" evidence="1">
    <location>
        <begin position="1"/>
        <end position="151"/>
    </location>
</feature>
<dbReference type="SMART" id="SM00871">
    <property type="entry name" value="AraC_E_bind"/>
    <property type="match status" value="1"/>
</dbReference>
<evidence type="ECO:0000313" key="2">
    <source>
        <dbReference type="EMBL" id="RVT57603.1"/>
    </source>
</evidence>
<dbReference type="InterPro" id="IPR010499">
    <property type="entry name" value="AraC_E-bd"/>
</dbReference>
<organism evidence="2 3">
    <name type="scientific">Niallia taxi</name>
    <dbReference type="NCBI Taxonomy" id="2499688"/>
    <lineage>
        <taxon>Bacteria</taxon>
        <taxon>Bacillati</taxon>
        <taxon>Bacillota</taxon>
        <taxon>Bacilli</taxon>
        <taxon>Bacillales</taxon>
        <taxon>Bacillaceae</taxon>
        <taxon>Niallia</taxon>
    </lineage>
</organism>